<dbReference type="AlphaFoldDB" id="A0AAJ7BWC4"/>
<dbReference type="InterPro" id="IPR005162">
    <property type="entry name" value="Retrotrans_gag_dom"/>
</dbReference>
<feature type="domain" description="Retrotransposon gag" evidence="2">
    <location>
        <begin position="530"/>
        <end position="618"/>
    </location>
</feature>
<dbReference type="RefSeq" id="XP_015595377.1">
    <property type="nucleotide sequence ID" value="XM_015739891.2"/>
</dbReference>
<evidence type="ECO:0000313" key="6">
    <source>
        <dbReference type="RefSeq" id="XP_015595379.1"/>
    </source>
</evidence>
<evidence type="ECO:0000313" key="3">
    <source>
        <dbReference type="Proteomes" id="UP000694920"/>
    </source>
</evidence>
<accession>A0AAJ7BWC4</accession>
<proteinExistence type="predicted"/>
<protein>
    <submittedName>
        <fullName evidence="4 5">Uncharacterized protein LOC107267791</fullName>
    </submittedName>
</protein>
<keyword evidence="3" id="KW-1185">Reference proteome</keyword>
<dbReference type="Proteomes" id="UP000694920">
    <property type="component" value="Unplaced"/>
</dbReference>
<organism evidence="3 7">
    <name type="scientific">Cephus cinctus</name>
    <name type="common">Wheat stem sawfly</name>
    <dbReference type="NCBI Taxonomy" id="211228"/>
    <lineage>
        <taxon>Eukaryota</taxon>
        <taxon>Metazoa</taxon>
        <taxon>Ecdysozoa</taxon>
        <taxon>Arthropoda</taxon>
        <taxon>Hexapoda</taxon>
        <taxon>Insecta</taxon>
        <taxon>Pterygota</taxon>
        <taxon>Neoptera</taxon>
        <taxon>Endopterygota</taxon>
        <taxon>Hymenoptera</taxon>
        <taxon>Cephoidea</taxon>
        <taxon>Cephidae</taxon>
        <taxon>Cephus</taxon>
    </lineage>
</organism>
<feature type="compositionally biased region" description="Basic and acidic residues" evidence="1">
    <location>
        <begin position="282"/>
        <end position="317"/>
    </location>
</feature>
<evidence type="ECO:0000313" key="7">
    <source>
        <dbReference type="RefSeq" id="XP_015595380.1"/>
    </source>
</evidence>
<dbReference type="Pfam" id="PF03732">
    <property type="entry name" value="Retrotrans_gag"/>
    <property type="match status" value="1"/>
</dbReference>
<feature type="compositionally biased region" description="Basic and acidic residues" evidence="1">
    <location>
        <begin position="180"/>
        <end position="202"/>
    </location>
</feature>
<dbReference type="RefSeq" id="XP_015595378.1">
    <property type="nucleotide sequence ID" value="XM_015739892.2"/>
</dbReference>
<dbReference type="RefSeq" id="XP_015595379.1">
    <property type="nucleotide sequence ID" value="XM_015739893.2"/>
</dbReference>
<feature type="region of interest" description="Disordered" evidence="1">
    <location>
        <begin position="120"/>
        <end position="151"/>
    </location>
</feature>
<evidence type="ECO:0000313" key="5">
    <source>
        <dbReference type="RefSeq" id="XP_015595378.1"/>
    </source>
</evidence>
<dbReference type="PANTHER" id="PTHR33194:SF4">
    <property type="entry name" value="CCHC-TYPE DOMAIN-CONTAINING PROTEIN"/>
    <property type="match status" value="1"/>
</dbReference>
<sequence length="672" mass="78907">MLPHFVNKSDVHKWVKKLWIDSARQHLSDLGVNPEGTIQILKDRLIRCIVRTYFDADVLWELEDEEDSGSNSNFPGKYFLKEPKNPPKRFKRCTSEPELASFREDMLNLVDGHKIAAIPMEESETLTTEDSCSQNRDNHEDAKESSLLADIPRSSSSLVTMHMPFIQHKETVIPHNNTLRNEKDGEHRREEVATFQDGDKISSRTKNSRENYPTYPPRHNKSTHDDKQRQFISFWGRKRFRNKNNSTYENLHDRSEDCSYDRYRSCKISRADYDSSQGNGRYRSEEGKEEFRFRNRSMDNEHKETSRRTQNQGHEDMINNPIDRASNYSDSGSDRDHSDYPGGVNDHIKSNPNLPDYARDIKENSNEVYKHDCWKSDQRKLSAFKSRFNRGDEVDVCINIKKEDVSQDVEHDVGVSQDNFDTLDSVPQIIQDNQLETASNPCCMHAAYLRSIQEYSQHCCDGPSIIFINRKVTTDCTDLMVLENMAVKLAKKWQIKFTGQDGCTVQEFIQKVNMHRKGTSITDDELLKVLPSWLEGRAAQWWNITHHRWRNWSEFLTDFETMYAGPIYQQRVREELRLRTQGPKESLMDYLISVQNIMSHLRPQLSEREKLDLIMDNLHPDMYPYFSPKPFRSMEEVQEQMMVIDARRARARYYRVPPLPQDSLFPENAYQR</sequence>
<evidence type="ECO:0000259" key="2">
    <source>
        <dbReference type="Pfam" id="PF03732"/>
    </source>
</evidence>
<feature type="region of interest" description="Disordered" evidence="1">
    <location>
        <begin position="178"/>
        <end position="227"/>
    </location>
</feature>
<name>A0AAJ7BWC4_CEPCN</name>
<reference evidence="4 5" key="1">
    <citation type="submission" date="2025-04" db="UniProtKB">
        <authorList>
            <consortium name="RefSeq"/>
        </authorList>
    </citation>
    <scope>IDENTIFICATION</scope>
</reference>
<evidence type="ECO:0000313" key="4">
    <source>
        <dbReference type="RefSeq" id="XP_015595377.1"/>
    </source>
</evidence>
<dbReference type="RefSeq" id="XP_015595380.1">
    <property type="nucleotide sequence ID" value="XM_015739894.2"/>
</dbReference>
<dbReference type="GeneID" id="107267791"/>
<feature type="region of interest" description="Disordered" evidence="1">
    <location>
        <begin position="272"/>
        <end position="358"/>
    </location>
</feature>
<gene>
    <name evidence="4 5 6 7" type="primary">LOC107267791</name>
</gene>
<dbReference type="KEGG" id="ccin:107267791"/>
<feature type="compositionally biased region" description="Polar residues" evidence="1">
    <location>
        <begin position="125"/>
        <end position="135"/>
    </location>
</feature>
<dbReference type="PANTHER" id="PTHR33194">
    <property type="entry name" value="ZINC KNUCKLE DOMAINCONTAINING PROTEIN"/>
    <property type="match status" value="1"/>
</dbReference>
<evidence type="ECO:0000256" key="1">
    <source>
        <dbReference type="SAM" id="MobiDB-lite"/>
    </source>
</evidence>